<evidence type="ECO:0000259" key="4">
    <source>
        <dbReference type="PROSITE" id="PS51379"/>
    </source>
</evidence>
<keyword evidence="1" id="KW-0479">Metal-binding</keyword>
<name>A0ABU1ZY34_9CORY</name>
<dbReference type="SUPFAM" id="SSF54862">
    <property type="entry name" value="4Fe-4S ferredoxins"/>
    <property type="match status" value="1"/>
</dbReference>
<accession>A0ABU1ZY34</accession>
<dbReference type="RefSeq" id="WP_290194988.1">
    <property type="nucleotide sequence ID" value="NZ_CP047654.1"/>
</dbReference>
<dbReference type="PROSITE" id="PS00198">
    <property type="entry name" value="4FE4S_FER_1"/>
    <property type="match status" value="2"/>
</dbReference>
<dbReference type="Gene3D" id="3.30.70.20">
    <property type="match status" value="1"/>
</dbReference>
<evidence type="ECO:0000256" key="2">
    <source>
        <dbReference type="ARBA" id="ARBA00023004"/>
    </source>
</evidence>
<feature type="domain" description="4Fe-4S ferredoxin-type" evidence="4">
    <location>
        <begin position="139"/>
        <end position="168"/>
    </location>
</feature>
<organism evidence="5 6">
    <name type="scientific">Corynebacterium guangdongense</name>
    <dbReference type="NCBI Taxonomy" id="1783348"/>
    <lineage>
        <taxon>Bacteria</taxon>
        <taxon>Bacillati</taxon>
        <taxon>Actinomycetota</taxon>
        <taxon>Actinomycetes</taxon>
        <taxon>Mycobacteriales</taxon>
        <taxon>Corynebacteriaceae</taxon>
        <taxon>Corynebacterium</taxon>
    </lineage>
</organism>
<dbReference type="Proteomes" id="UP001180840">
    <property type="component" value="Unassembled WGS sequence"/>
</dbReference>
<feature type="domain" description="4Fe-4S ferredoxin-type" evidence="4">
    <location>
        <begin position="171"/>
        <end position="200"/>
    </location>
</feature>
<dbReference type="EMBL" id="JAVDXZ010000001">
    <property type="protein sequence ID" value="MDR7329844.1"/>
    <property type="molecule type" value="Genomic_DNA"/>
</dbReference>
<proteinExistence type="predicted"/>
<evidence type="ECO:0000313" key="5">
    <source>
        <dbReference type="EMBL" id="MDR7329844.1"/>
    </source>
</evidence>
<keyword evidence="2" id="KW-0408">Iron</keyword>
<dbReference type="PROSITE" id="PS51379">
    <property type="entry name" value="4FE4S_FER_2"/>
    <property type="match status" value="2"/>
</dbReference>
<dbReference type="Pfam" id="PF12838">
    <property type="entry name" value="Fer4_7"/>
    <property type="match status" value="1"/>
</dbReference>
<keyword evidence="3" id="KW-0411">Iron-sulfur</keyword>
<evidence type="ECO:0000256" key="1">
    <source>
        <dbReference type="ARBA" id="ARBA00022723"/>
    </source>
</evidence>
<evidence type="ECO:0000313" key="6">
    <source>
        <dbReference type="Proteomes" id="UP001180840"/>
    </source>
</evidence>
<keyword evidence="6" id="KW-1185">Reference proteome</keyword>
<sequence>MSYRRLLAWVATTHPEIVLLCDHSQAPRLPRTHTPLRLRTCVRQLPDYMVPELLLAGATSLALACPERTEVLEALPLAAVPTGLVMLTAAEVPVDQAPLPRRALLGATAHAPIDTGAAADVRLATALRALGVAYDRPTTATALHSQGCTACSVCVLACPNDALSLAGEGSTELIHDRTSCDSCQRCVRLCPSSALGSAGAVSLRTLANQPQVVLETVETARCTRCHQRFRPAEGEELCRTCAFRREHPFGAARPH</sequence>
<reference evidence="5" key="1">
    <citation type="submission" date="2023-07" db="EMBL/GenBank/DDBJ databases">
        <title>Sequencing the genomes of 1000 actinobacteria strains.</title>
        <authorList>
            <person name="Klenk H.-P."/>
        </authorList>
    </citation>
    <scope>NUCLEOTIDE SEQUENCE</scope>
    <source>
        <strain evidence="5">DSM 107476</strain>
    </source>
</reference>
<comment type="caution">
    <text evidence="5">The sequence shown here is derived from an EMBL/GenBank/DDBJ whole genome shotgun (WGS) entry which is preliminary data.</text>
</comment>
<protein>
    <submittedName>
        <fullName evidence="5">Ferredoxin</fullName>
    </submittedName>
</protein>
<evidence type="ECO:0000256" key="3">
    <source>
        <dbReference type="ARBA" id="ARBA00023014"/>
    </source>
</evidence>
<gene>
    <name evidence="5" type="ORF">J2S39_001520</name>
</gene>
<dbReference type="InterPro" id="IPR017900">
    <property type="entry name" value="4Fe4S_Fe_S_CS"/>
</dbReference>
<dbReference type="InterPro" id="IPR017896">
    <property type="entry name" value="4Fe4S_Fe-S-bd"/>
</dbReference>